<reference evidence="1" key="1">
    <citation type="submission" date="2019-04" db="EMBL/GenBank/DDBJ databases">
        <title>Microbes associate with the intestines of laboratory mice.</title>
        <authorList>
            <person name="Navarre W."/>
            <person name="Wong E."/>
            <person name="Huang K."/>
            <person name="Tropini C."/>
            <person name="Ng K."/>
            <person name="Yu B."/>
        </authorList>
    </citation>
    <scope>NUCLEOTIDE SEQUENCE</scope>
    <source>
        <strain evidence="1">NM01_1-7b</strain>
    </source>
</reference>
<accession>A0AC61RXI2</accession>
<organism evidence="1 2">
    <name type="scientific">Petralouisia muris</name>
    <dbReference type="NCBI Taxonomy" id="3032872"/>
    <lineage>
        <taxon>Bacteria</taxon>
        <taxon>Bacillati</taxon>
        <taxon>Bacillota</taxon>
        <taxon>Clostridia</taxon>
        <taxon>Lachnospirales</taxon>
        <taxon>Lachnospiraceae</taxon>
        <taxon>Petralouisia</taxon>
    </lineage>
</organism>
<evidence type="ECO:0000313" key="1">
    <source>
        <dbReference type="EMBL" id="TGY96608.1"/>
    </source>
</evidence>
<gene>
    <name evidence="1" type="ORF">E5329_08565</name>
</gene>
<keyword evidence="2" id="KW-1185">Reference proteome</keyword>
<comment type="caution">
    <text evidence="1">The sequence shown here is derived from an EMBL/GenBank/DDBJ whole genome shotgun (WGS) entry which is preliminary data.</text>
</comment>
<dbReference type="Proteomes" id="UP000304953">
    <property type="component" value="Unassembled WGS sequence"/>
</dbReference>
<sequence length="254" mass="29617">MTDISITIVAYNNEEDVRNAVCSILECTAVTISRKIYIVDNSTQENSLKELEEEYPEVIYLNPGKNLGFGAGHNYVLSRLDSNYHAIVNPDIILTEDSLSILMDFMEKKGCGMAVPRMTDAKGELQAAYRRELTVFDMGIRMFLSSHFKKRQAYHTMQDMDYGKPFPVPFAQGSFLVIRRELFQKMGGFDERYFMYMEDADLCRQVNGCSSLWYCPDTTVIHKWERASHKDKKLMKIHMVSMVRYFQKWGWKLW</sequence>
<dbReference type="EMBL" id="SRYA01000014">
    <property type="protein sequence ID" value="TGY96608.1"/>
    <property type="molecule type" value="Genomic_DNA"/>
</dbReference>
<name>A0AC61RXI2_9FIRM</name>
<proteinExistence type="predicted"/>
<protein>
    <submittedName>
        <fullName evidence="1">Glycosyltransferase family 2 protein</fullName>
    </submittedName>
</protein>
<evidence type="ECO:0000313" key="2">
    <source>
        <dbReference type="Proteomes" id="UP000304953"/>
    </source>
</evidence>